<dbReference type="AlphaFoldDB" id="A0A914RC18"/>
<reference evidence="3" key="1">
    <citation type="submission" date="2022-11" db="UniProtKB">
        <authorList>
            <consortium name="WormBaseParasite"/>
        </authorList>
    </citation>
    <scope>IDENTIFICATION</scope>
</reference>
<evidence type="ECO:0000313" key="2">
    <source>
        <dbReference type="Proteomes" id="UP000887564"/>
    </source>
</evidence>
<sequence>MDHMIATDILLGSSRTASSATNTSPVSPTVLLSNFAYFASRVVDCLWSALYTGEPMHVLDFLFKGIALGRRSDSKASPSDALLHALDRAILYLLSRPIDTVQDSKLVHNRLCI</sequence>
<evidence type="ECO:0000313" key="3">
    <source>
        <dbReference type="WBParaSite" id="PEQ_0000383001-mRNA-1"/>
    </source>
</evidence>
<name>A0A914RC18_PAREQ</name>
<dbReference type="PANTHER" id="PTHR46108:SF4">
    <property type="entry name" value="BLUE CHEESE"/>
    <property type="match status" value="1"/>
</dbReference>
<dbReference type="Proteomes" id="UP000887564">
    <property type="component" value="Unplaced"/>
</dbReference>
<proteinExistence type="predicted"/>
<organism evidence="2 3">
    <name type="scientific">Parascaris equorum</name>
    <name type="common">Equine roundworm</name>
    <dbReference type="NCBI Taxonomy" id="6256"/>
    <lineage>
        <taxon>Eukaryota</taxon>
        <taxon>Metazoa</taxon>
        <taxon>Ecdysozoa</taxon>
        <taxon>Nematoda</taxon>
        <taxon>Chromadorea</taxon>
        <taxon>Rhabditida</taxon>
        <taxon>Spirurina</taxon>
        <taxon>Ascaridomorpha</taxon>
        <taxon>Ascaridoidea</taxon>
        <taxon>Ascarididae</taxon>
        <taxon>Parascaris</taxon>
    </lineage>
</organism>
<evidence type="ECO:0000256" key="1">
    <source>
        <dbReference type="ARBA" id="ARBA00022574"/>
    </source>
</evidence>
<dbReference type="WBParaSite" id="PEQ_0000383001-mRNA-1">
    <property type="protein sequence ID" value="PEQ_0000383001-mRNA-1"/>
    <property type="gene ID" value="PEQ_0000383001"/>
</dbReference>
<accession>A0A914RC18</accession>
<protein>
    <submittedName>
        <fullName evidence="3">Uncharacterized protein</fullName>
    </submittedName>
</protein>
<keyword evidence="1" id="KW-0853">WD repeat</keyword>
<dbReference type="InterPro" id="IPR051944">
    <property type="entry name" value="BEACH_domain_protein"/>
</dbReference>
<dbReference type="PANTHER" id="PTHR46108">
    <property type="entry name" value="BLUE CHEESE"/>
    <property type="match status" value="1"/>
</dbReference>
<keyword evidence="2" id="KW-1185">Reference proteome</keyword>